<keyword evidence="4 5" id="KW-0234">DNA repair</keyword>
<evidence type="ECO:0000256" key="2">
    <source>
        <dbReference type="ARBA" id="ARBA00022763"/>
    </source>
</evidence>
<evidence type="ECO:0000256" key="6">
    <source>
        <dbReference type="SAM" id="MobiDB-lite"/>
    </source>
</evidence>
<dbReference type="InterPro" id="IPR011034">
    <property type="entry name" value="Formyl_transferase-like_C_sf"/>
</dbReference>
<dbReference type="PANTHER" id="PTHR10429:SF0">
    <property type="entry name" value="DNA-3-METHYLADENINE GLYCOSYLASE"/>
    <property type="match status" value="1"/>
</dbReference>
<dbReference type="EMBL" id="FLUV01002046">
    <property type="protein sequence ID" value="SBW26374.1"/>
    <property type="molecule type" value="Genomic_DNA"/>
</dbReference>
<comment type="similarity">
    <text evidence="1 5">Belongs to the DNA glycosylase MPG family.</text>
</comment>
<dbReference type="GO" id="GO:0003905">
    <property type="term" value="F:alkylbase DNA N-glycosylase activity"/>
    <property type="evidence" value="ECO:0007669"/>
    <property type="project" value="InterPro"/>
</dbReference>
<dbReference type="InterPro" id="IPR003180">
    <property type="entry name" value="MPG"/>
</dbReference>
<dbReference type="PANTHER" id="PTHR10429">
    <property type="entry name" value="DNA-3-METHYLADENINE GLYCOSYLASE"/>
    <property type="match status" value="1"/>
</dbReference>
<evidence type="ECO:0000313" key="8">
    <source>
        <dbReference type="Proteomes" id="UP000199013"/>
    </source>
</evidence>
<name>A0A1C3P962_9ACTN</name>
<dbReference type="GO" id="GO:0006284">
    <property type="term" value="P:base-excision repair"/>
    <property type="evidence" value="ECO:0007669"/>
    <property type="project" value="InterPro"/>
</dbReference>
<reference evidence="8" key="1">
    <citation type="submission" date="2016-02" db="EMBL/GenBank/DDBJ databases">
        <authorList>
            <person name="Wibberg D."/>
        </authorList>
    </citation>
    <scope>NUCLEOTIDE SEQUENCE [LARGE SCALE GENOMIC DNA]</scope>
</reference>
<keyword evidence="8" id="KW-1185">Reference proteome</keyword>
<dbReference type="Pfam" id="PF02245">
    <property type="entry name" value="Pur_DNA_glyco"/>
    <property type="match status" value="1"/>
</dbReference>
<keyword evidence="3 5" id="KW-0378">Hydrolase</keyword>
<accession>A0A1C3P962</accession>
<dbReference type="Proteomes" id="UP000199013">
    <property type="component" value="Unassembled WGS sequence"/>
</dbReference>
<dbReference type="HAMAP" id="MF_00527">
    <property type="entry name" value="3MGH"/>
    <property type="match status" value="1"/>
</dbReference>
<evidence type="ECO:0000256" key="4">
    <source>
        <dbReference type="ARBA" id="ARBA00023204"/>
    </source>
</evidence>
<protein>
    <recommendedName>
        <fullName evidence="5">Putative 3-methyladenine DNA glycosylase</fullName>
        <ecNumber evidence="5">3.2.2.-</ecNumber>
    </recommendedName>
</protein>
<sequence>MGGRLLSVPDWRFYDRPPLDVARDLLGARLRRGGVVVRLTEVEAYGGEDDPASHAFHGLTPRCAVMFGPPGHLYVYFIYGMHWCMNIVCGPVGEAAAVLLRAGEVVEGADRAARGRSHLDRAALARGPARLTRALAVDGSLNGADLVLNGAGPIDAGPDGAALVGRGDSGGSAALPALSADEAALVLCAGPGIDEARVAHGPRVGVRAAADREWRLWITGELSVSGSRRERRAVPAPAAAPEAGRDLV</sequence>
<dbReference type="NCBIfam" id="NF002003">
    <property type="entry name" value="PRK00802.1-3"/>
    <property type="match status" value="1"/>
</dbReference>
<feature type="region of interest" description="Disordered" evidence="6">
    <location>
        <begin position="228"/>
        <end position="248"/>
    </location>
</feature>
<dbReference type="CDD" id="cd00540">
    <property type="entry name" value="AAG"/>
    <property type="match status" value="1"/>
</dbReference>
<dbReference type="SUPFAM" id="SSF50486">
    <property type="entry name" value="FMT C-terminal domain-like"/>
    <property type="match status" value="1"/>
</dbReference>
<organism evidence="7 8">
    <name type="scientific">Candidatus Protofrankia californiensis</name>
    <dbReference type="NCBI Taxonomy" id="1839754"/>
    <lineage>
        <taxon>Bacteria</taxon>
        <taxon>Bacillati</taxon>
        <taxon>Actinomycetota</taxon>
        <taxon>Actinomycetes</taxon>
        <taxon>Frankiales</taxon>
        <taxon>Frankiaceae</taxon>
        <taxon>Protofrankia</taxon>
    </lineage>
</organism>
<gene>
    <name evidence="7" type="ORF">FDG2_4871</name>
</gene>
<proteinExistence type="inferred from homology"/>
<dbReference type="AlphaFoldDB" id="A0A1C3P962"/>
<evidence type="ECO:0000256" key="5">
    <source>
        <dbReference type="HAMAP-Rule" id="MF_00527"/>
    </source>
</evidence>
<dbReference type="Gene3D" id="3.10.300.10">
    <property type="entry name" value="Methylpurine-DNA glycosylase (MPG)"/>
    <property type="match status" value="1"/>
</dbReference>
<evidence type="ECO:0000256" key="3">
    <source>
        <dbReference type="ARBA" id="ARBA00022801"/>
    </source>
</evidence>
<dbReference type="EC" id="3.2.2.-" evidence="5"/>
<evidence type="ECO:0000313" key="7">
    <source>
        <dbReference type="EMBL" id="SBW26374.1"/>
    </source>
</evidence>
<dbReference type="InterPro" id="IPR036995">
    <property type="entry name" value="MPG_sf"/>
</dbReference>
<evidence type="ECO:0000256" key="1">
    <source>
        <dbReference type="ARBA" id="ARBA00009232"/>
    </source>
</evidence>
<keyword evidence="2 5" id="KW-0227">DNA damage</keyword>
<dbReference type="NCBIfam" id="TIGR00567">
    <property type="entry name" value="3mg"/>
    <property type="match status" value="1"/>
</dbReference>
<dbReference type="GO" id="GO:0003677">
    <property type="term" value="F:DNA binding"/>
    <property type="evidence" value="ECO:0007669"/>
    <property type="project" value="InterPro"/>
</dbReference>